<evidence type="ECO:0000256" key="1">
    <source>
        <dbReference type="ARBA" id="ARBA00023002"/>
    </source>
</evidence>
<reference evidence="3 4" key="1">
    <citation type="submission" date="2018-05" db="EMBL/GenBank/DDBJ databases">
        <title>Mucilaginibacter hurinus sp. nov., isolated from briquette warehouse soil.</title>
        <authorList>
            <person name="Choi L."/>
        </authorList>
    </citation>
    <scope>NUCLEOTIDE SEQUENCE [LARGE SCALE GENOMIC DNA]</scope>
    <source>
        <strain evidence="3 4">ZR32</strain>
    </source>
</reference>
<dbReference type="Pfam" id="PF01619">
    <property type="entry name" value="Pro_dh"/>
    <property type="match status" value="1"/>
</dbReference>
<gene>
    <name evidence="3" type="ORF">DJ568_00065</name>
</gene>
<dbReference type="Gene3D" id="3.20.20.220">
    <property type="match status" value="1"/>
</dbReference>
<keyword evidence="4" id="KW-1185">Reference proteome</keyword>
<sequence length="401" mass="45035">MTSYSPHGSTTPAGELSFENTEIAFRHASNRHLKRAYWLFKILNYNFLVKIGPPVTNFAVKIGLPVKGLIKATIFKHFCGGETIAECAGTIKNLASGRVGTILDYSVEGEDEEQVFDHTRDEIIRTIITASGNSAIPITVFKVTGVGRFGLLEKLDEGVPLTPDEDTEWEKVQQRVLAICQKAFNEGVPVMIDAEESWIQQTIDGLALDMMRRFNKQSIIVYNTYQLYRHDKLASLKADHALAQKEGFILGAKIVRGAYMEKERKRAGDLGYPSPIQPDKQSTDRDYDEAVRYSVQHHATIAIVAGTHNEQSCRLLADLLDEYGIDHKNPHIYFSQLLGMSDNLSFNLAHAGYNVAKYVPYGPVEAVLPYLFRRAQENTAIAGQMSRELSLIVKEKRRRKI</sequence>
<dbReference type="InterPro" id="IPR015659">
    <property type="entry name" value="Proline_oxidase"/>
</dbReference>
<proteinExistence type="predicted"/>
<evidence type="ECO:0000259" key="2">
    <source>
        <dbReference type="Pfam" id="PF01619"/>
    </source>
</evidence>
<dbReference type="GO" id="GO:0010133">
    <property type="term" value="P:L-proline catabolic process to L-glutamate"/>
    <property type="evidence" value="ECO:0007669"/>
    <property type="project" value="TreeGrafter"/>
</dbReference>
<evidence type="ECO:0000313" key="4">
    <source>
        <dbReference type="Proteomes" id="UP000253209"/>
    </source>
</evidence>
<dbReference type="AlphaFoldDB" id="A0A367GTZ2"/>
<dbReference type="GO" id="GO:0004657">
    <property type="term" value="F:proline dehydrogenase activity"/>
    <property type="evidence" value="ECO:0007669"/>
    <property type="project" value="InterPro"/>
</dbReference>
<dbReference type="SUPFAM" id="SSF51730">
    <property type="entry name" value="FAD-linked oxidoreductase"/>
    <property type="match status" value="1"/>
</dbReference>
<name>A0A367GTZ2_9SPHI</name>
<dbReference type="OrthoDB" id="1401444at2"/>
<dbReference type="RefSeq" id="WP_114003194.1">
    <property type="nucleotide sequence ID" value="NZ_QGDC01000001.1"/>
</dbReference>
<dbReference type="Proteomes" id="UP000253209">
    <property type="component" value="Unassembled WGS sequence"/>
</dbReference>
<accession>A0A367GTZ2</accession>
<keyword evidence="1" id="KW-0560">Oxidoreductase</keyword>
<dbReference type="EMBL" id="QGDC01000001">
    <property type="protein sequence ID" value="RCH56296.1"/>
    <property type="molecule type" value="Genomic_DNA"/>
</dbReference>
<comment type="caution">
    <text evidence="3">The sequence shown here is derived from an EMBL/GenBank/DDBJ whole genome shotgun (WGS) entry which is preliminary data.</text>
</comment>
<dbReference type="GO" id="GO:0071949">
    <property type="term" value="F:FAD binding"/>
    <property type="evidence" value="ECO:0007669"/>
    <property type="project" value="TreeGrafter"/>
</dbReference>
<dbReference type="InterPro" id="IPR002872">
    <property type="entry name" value="Proline_DH_dom"/>
</dbReference>
<dbReference type="PANTHER" id="PTHR13914:SF0">
    <property type="entry name" value="PROLINE DEHYDROGENASE 1, MITOCHONDRIAL"/>
    <property type="match status" value="1"/>
</dbReference>
<protein>
    <submittedName>
        <fullName evidence="3">Proline dehydrogenase</fullName>
    </submittedName>
</protein>
<evidence type="ECO:0000313" key="3">
    <source>
        <dbReference type="EMBL" id="RCH56296.1"/>
    </source>
</evidence>
<dbReference type="PANTHER" id="PTHR13914">
    <property type="entry name" value="PROLINE OXIDASE"/>
    <property type="match status" value="1"/>
</dbReference>
<organism evidence="3 4">
    <name type="scientific">Mucilaginibacter hurinus</name>
    <dbReference type="NCBI Taxonomy" id="2201324"/>
    <lineage>
        <taxon>Bacteria</taxon>
        <taxon>Pseudomonadati</taxon>
        <taxon>Bacteroidota</taxon>
        <taxon>Sphingobacteriia</taxon>
        <taxon>Sphingobacteriales</taxon>
        <taxon>Sphingobacteriaceae</taxon>
        <taxon>Mucilaginibacter</taxon>
    </lineage>
</organism>
<feature type="domain" description="Proline dehydrogenase" evidence="2">
    <location>
        <begin position="89"/>
        <end position="387"/>
    </location>
</feature>
<dbReference type="InterPro" id="IPR029041">
    <property type="entry name" value="FAD-linked_oxidoreductase-like"/>
</dbReference>